<keyword evidence="4" id="KW-1185">Reference proteome</keyword>
<dbReference type="Proteomes" id="UP000285456">
    <property type="component" value="Unassembled WGS sequence"/>
</dbReference>
<dbReference type="Pfam" id="PF01970">
    <property type="entry name" value="TctA"/>
    <property type="match status" value="1"/>
</dbReference>
<accession>A0A417YMS6</accession>
<proteinExistence type="predicted"/>
<feature type="transmembrane region" description="Helical" evidence="1">
    <location>
        <begin position="32"/>
        <end position="53"/>
    </location>
</feature>
<keyword evidence="1" id="KW-1133">Transmembrane helix</keyword>
<dbReference type="InterPro" id="IPR002823">
    <property type="entry name" value="DUF112_TM"/>
</dbReference>
<feature type="transmembrane region" description="Helical" evidence="1">
    <location>
        <begin position="59"/>
        <end position="82"/>
    </location>
</feature>
<gene>
    <name evidence="3" type="ORF">D1B32_00395</name>
</gene>
<dbReference type="PANTHER" id="PTHR35342">
    <property type="entry name" value="TRICARBOXYLIC TRANSPORT PROTEIN"/>
    <property type="match status" value="1"/>
</dbReference>
<reference evidence="3 4" key="1">
    <citation type="journal article" date="2007" name="Int. J. Syst. Evol. Microbiol.">
        <title>Oceanobacillus profundus sp. nov., isolated from a deep-sea sediment core.</title>
        <authorList>
            <person name="Kim Y.G."/>
            <person name="Choi D.H."/>
            <person name="Hyun S."/>
            <person name="Cho B.C."/>
        </authorList>
    </citation>
    <scope>NUCLEOTIDE SEQUENCE [LARGE SCALE GENOMIC DNA]</scope>
    <source>
        <strain evidence="3 4">DSM 18246</strain>
    </source>
</reference>
<feature type="transmembrane region" description="Helical" evidence="1">
    <location>
        <begin position="138"/>
        <end position="158"/>
    </location>
</feature>
<dbReference type="OrthoDB" id="9781349at2"/>
<feature type="transmembrane region" description="Helical" evidence="1">
    <location>
        <begin position="109"/>
        <end position="132"/>
    </location>
</feature>
<feature type="transmembrane region" description="Helical" evidence="1">
    <location>
        <begin position="413"/>
        <end position="441"/>
    </location>
</feature>
<name>A0A417YMS6_9BACI</name>
<feature type="transmembrane region" description="Helical" evidence="1">
    <location>
        <begin position="165"/>
        <end position="184"/>
    </location>
</feature>
<evidence type="ECO:0000313" key="4">
    <source>
        <dbReference type="Proteomes" id="UP000285456"/>
    </source>
</evidence>
<keyword evidence="1" id="KW-0812">Transmembrane</keyword>
<dbReference type="RefSeq" id="WP_095310337.1">
    <property type="nucleotide sequence ID" value="NZ_JAMAWL010000006.1"/>
</dbReference>
<feature type="transmembrane region" description="Helical" evidence="1">
    <location>
        <begin position="321"/>
        <end position="342"/>
    </location>
</feature>
<organism evidence="3 4">
    <name type="scientific">Oceanobacillus profundus</name>
    <dbReference type="NCBI Taxonomy" id="372463"/>
    <lineage>
        <taxon>Bacteria</taxon>
        <taxon>Bacillati</taxon>
        <taxon>Bacillota</taxon>
        <taxon>Bacilli</taxon>
        <taxon>Bacillales</taxon>
        <taxon>Bacillaceae</taxon>
        <taxon>Oceanobacillus</taxon>
    </lineage>
</organism>
<feature type="transmembrane region" description="Helical" evidence="1">
    <location>
        <begin position="354"/>
        <end position="377"/>
    </location>
</feature>
<evidence type="ECO:0000259" key="2">
    <source>
        <dbReference type="Pfam" id="PF01970"/>
    </source>
</evidence>
<feature type="domain" description="DUF112" evidence="2">
    <location>
        <begin position="20"/>
        <end position="438"/>
    </location>
</feature>
<feature type="transmembrane region" description="Helical" evidence="1">
    <location>
        <begin position="204"/>
        <end position="224"/>
    </location>
</feature>
<feature type="transmembrane region" description="Helical" evidence="1">
    <location>
        <begin position="461"/>
        <end position="486"/>
    </location>
</feature>
<feature type="transmembrane region" description="Helical" evidence="1">
    <location>
        <begin position="389"/>
        <end position="406"/>
    </location>
</feature>
<feature type="transmembrane region" description="Helical" evidence="1">
    <location>
        <begin position="6"/>
        <end position="25"/>
    </location>
</feature>
<feature type="transmembrane region" description="Helical" evidence="1">
    <location>
        <begin position="258"/>
        <end position="280"/>
    </location>
</feature>
<dbReference type="PANTHER" id="PTHR35342:SF5">
    <property type="entry name" value="TRICARBOXYLIC TRANSPORT PROTEIN"/>
    <property type="match status" value="1"/>
</dbReference>
<sequence>MDIFDGIITGFQVALSFQGLLIVFIGAVTGTLIGMIPGLGPITAIAVMIPITYGMDPAMALLLMAGVYYGAAYGGAASSILLNAPGESMSVPTTFDGYPMAKQGKAGKALAISAIASFVGGTISVILLTLFAPVLASVAVSFGPAEYFALMLFGLLAVSSFADGSTVKALISATIGFMIATVGIDGQTGTTRYTFGNANLLEGVDFLVIALGLFALAEVSSLIFERKEKSVFGKKLGSLQLSKNEVKEMAGPTGRQSLIGFLIGILPGAGGTIASFLAYISEKKLSKKPEEFGKGSIAGLAAPEAANNSASSGSFVPLLSLGIPGSGTTAVMLGALIVLGVQPGPLLMTEHPDIFWGVIASMYIGNVILLVLNLPLIPYISKILKVPRPLLISLVIVFCIIGVFGVSYNTFDLYLLVLFGIVGFFMARFKFPAAPMLLAFILGGMMEQSLRQSLTISNGSLFIFVEKPIALTLIVIAFLSFIVPILRNRNRKKIDEDSVDQKYNSM</sequence>
<evidence type="ECO:0000256" key="1">
    <source>
        <dbReference type="SAM" id="Phobius"/>
    </source>
</evidence>
<comment type="caution">
    <text evidence="3">The sequence shown here is derived from an EMBL/GenBank/DDBJ whole genome shotgun (WGS) entry which is preliminary data.</text>
</comment>
<protein>
    <submittedName>
        <fullName evidence="3">Tripartite tricarboxylate transporter permease</fullName>
    </submittedName>
</protein>
<evidence type="ECO:0000313" key="3">
    <source>
        <dbReference type="EMBL" id="RHW35114.1"/>
    </source>
</evidence>
<keyword evidence="1" id="KW-0472">Membrane</keyword>
<dbReference type="AlphaFoldDB" id="A0A417YMS6"/>
<dbReference type="EMBL" id="QWEH01000001">
    <property type="protein sequence ID" value="RHW35114.1"/>
    <property type="molecule type" value="Genomic_DNA"/>
</dbReference>